<organism evidence="2 3">
    <name type="scientific">Sporomusa termitida</name>
    <dbReference type="NCBI Taxonomy" id="2377"/>
    <lineage>
        <taxon>Bacteria</taxon>
        <taxon>Bacillati</taxon>
        <taxon>Bacillota</taxon>
        <taxon>Negativicutes</taxon>
        <taxon>Selenomonadales</taxon>
        <taxon>Sporomusaceae</taxon>
        <taxon>Sporomusa</taxon>
    </lineage>
</organism>
<dbReference type="InterPro" id="IPR024264">
    <property type="entry name" value="DUF3786"/>
</dbReference>
<accession>A0A517DXZ1</accession>
<protein>
    <recommendedName>
        <fullName evidence="1">DUF3786 domain-containing protein</fullName>
    </recommendedName>
</protein>
<reference evidence="2 3" key="1">
    <citation type="submission" date="2019-02" db="EMBL/GenBank/DDBJ databases">
        <title>Closed genome of Sporomusa termitida DSM 4440.</title>
        <authorList>
            <person name="Poehlein A."/>
            <person name="Daniel R."/>
        </authorList>
    </citation>
    <scope>NUCLEOTIDE SEQUENCE [LARGE SCALE GENOMIC DNA]</scope>
    <source>
        <strain evidence="2 3">DSM 4440</strain>
    </source>
</reference>
<sequence>MDVLYLREKQQFVVPYLNENYIVDCVNKTICKEKDGSVPKIGAAILILHYLTFFQTRTEIANKWVSLKEIPNGGMLFYPAFHKEAIGGLIKTFGHQASLLLECAKPLGGQPARFGDASAIFKVFPKIPLCVVVWEGDEEIAANATVLFDPSIAHFLHIESVIGVGGYLVNKLIKLASPDYRPGHDIW</sequence>
<keyword evidence="3" id="KW-1185">Reference proteome</keyword>
<dbReference type="Pfam" id="PF12654">
    <property type="entry name" value="DUF3786"/>
    <property type="match status" value="1"/>
</dbReference>
<dbReference type="Proteomes" id="UP000320776">
    <property type="component" value="Chromosome"/>
</dbReference>
<dbReference type="RefSeq" id="WP_246105343.1">
    <property type="nucleotide sequence ID" value="NZ_CP036259.1"/>
</dbReference>
<evidence type="ECO:0000313" key="2">
    <source>
        <dbReference type="EMBL" id="QDR82208.1"/>
    </source>
</evidence>
<evidence type="ECO:0000259" key="1">
    <source>
        <dbReference type="Pfam" id="PF12654"/>
    </source>
</evidence>
<gene>
    <name evidence="2" type="ORF">SPTER_36300</name>
</gene>
<evidence type="ECO:0000313" key="3">
    <source>
        <dbReference type="Proteomes" id="UP000320776"/>
    </source>
</evidence>
<name>A0A517DXZ1_9FIRM</name>
<dbReference type="KEGG" id="sted:SPTER_36300"/>
<dbReference type="EMBL" id="CP036259">
    <property type="protein sequence ID" value="QDR82208.1"/>
    <property type="molecule type" value="Genomic_DNA"/>
</dbReference>
<dbReference type="AlphaFoldDB" id="A0A517DXZ1"/>
<feature type="domain" description="DUF3786" evidence="1">
    <location>
        <begin position="8"/>
        <end position="170"/>
    </location>
</feature>
<proteinExistence type="predicted"/>